<dbReference type="Pfam" id="PF07859">
    <property type="entry name" value="Abhydrolase_3"/>
    <property type="match status" value="4"/>
</dbReference>
<feature type="domain" description="Alpha/beta hydrolase fold-3" evidence="4">
    <location>
        <begin position="1"/>
        <end position="140"/>
    </location>
</feature>
<dbReference type="InterPro" id="IPR002168">
    <property type="entry name" value="Lipase_GDXG_HIS_AS"/>
</dbReference>
<keyword evidence="6" id="KW-1185">Reference proteome</keyword>
<dbReference type="InterPro" id="IPR029058">
    <property type="entry name" value="AB_hydrolase_fold"/>
</dbReference>
<keyword evidence="2" id="KW-0378">Hydrolase</keyword>
<dbReference type="InterPro" id="IPR013094">
    <property type="entry name" value="AB_hydrolase_3"/>
</dbReference>
<dbReference type="EMBL" id="PKMF04000048">
    <property type="protein sequence ID" value="KAK7855176.1"/>
    <property type="molecule type" value="Genomic_DNA"/>
</dbReference>
<accession>A0AAW0LVR6</accession>
<protein>
    <submittedName>
        <fullName evidence="5">Carboxylesterase 1</fullName>
    </submittedName>
</protein>
<dbReference type="PROSITE" id="PS01173">
    <property type="entry name" value="LIPASE_GDXG_HIS"/>
    <property type="match status" value="1"/>
</dbReference>
<dbReference type="Proteomes" id="UP000237347">
    <property type="component" value="Unassembled WGS sequence"/>
</dbReference>
<evidence type="ECO:0000259" key="4">
    <source>
        <dbReference type="Pfam" id="PF07859"/>
    </source>
</evidence>
<comment type="caution">
    <text evidence="5">The sequence shown here is derived from an EMBL/GenBank/DDBJ whole genome shotgun (WGS) entry which is preliminary data.</text>
</comment>
<evidence type="ECO:0000256" key="2">
    <source>
        <dbReference type="ARBA" id="ARBA00022801"/>
    </source>
</evidence>
<feature type="domain" description="Alpha/beta hydrolase fold-3" evidence="4">
    <location>
        <begin position="493"/>
        <end position="715"/>
    </location>
</feature>
<gene>
    <name evidence="5" type="primary">CXE1_5</name>
    <name evidence="5" type="ORF">CFP56_029331</name>
</gene>
<dbReference type="PANTHER" id="PTHR23024:SF546">
    <property type="entry name" value="CARBOXYLESTERASE 120-RELATED"/>
    <property type="match status" value="1"/>
</dbReference>
<dbReference type="PANTHER" id="PTHR23024">
    <property type="entry name" value="ARYLACETAMIDE DEACETYLASE"/>
    <property type="match status" value="1"/>
</dbReference>
<dbReference type="Gene3D" id="3.40.50.1820">
    <property type="entry name" value="alpha/beta hydrolase"/>
    <property type="match status" value="4"/>
</dbReference>
<dbReference type="InterPro" id="IPR050466">
    <property type="entry name" value="Carboxylest/Gibb_receptor"/>
</dbReference>
<reference evidence="5 6" key="1">
    <citation type="journal article" date="2018" name="Sci. Data">
        <title>The draft genome sequence of cork oak.</title>
        <authorList>
            <person name="Ramos A.M."/>
            <person name="Usie A."/>
            <person name="Barbosa P."/>
            <person name="Barros P.M."/>
            <person name="Capote T."/>
            <person name="Chaves I."/>
            <person name="Simoes F."/>
            <person name="Abreu I."/>
            <person name="Carrasquinho I."/>
            <person name="Faro C."/>
            <person name="Guimaraes J.B."/>
            <person name="Mendonca D."/>
            <person name="Nobrega F."/>
            <person name="Rodrigues L."/>
            <person name="Saibo N.J.M."/>
            <person name="Varela M.C."/>
            <person name="Egas C."/>
            <person name="Matos J."/>
            <person name="Miguel C.M."/>
            <person name="Oliveira M.M."/>
            <person name="Ricardo C.P."/>
            <person name="Goncalves S."/>
        </authorList>
    </citation>
    <scope>NUCLEOTIDE SEQUENCE [LARGE SCALE GENOMIC DNA]</scope>
    <source>
        <strain evidence="6">cv. HL8</strain>
    </source>
</reference>
<evidence type="ECO:0000313" key="5">
    <source>
        <dbReference type="EMBL" id="KAK7855176.1"/>
    </source>
</evidence>
<feature type="domain" description="Alpha/beta hydrolase fold-3" evidence="4">
    <location>
        <begin position="227"/>
        <end position="430"/>
    </location>
</feature>
<feature type="region of interest" description="Disordered" evidence="3">
    <location>
        <begin position="745"/>
        <end position="764"/>
    </location>
</feature>
<comment type="similarity">
    <text evidence="1">Belongs to the 'GDXG' lipolytic enzyme family.</text>
</comment>
<dbReference type="GO" id="GO:0016787">
    <property type="term" value="F:hydrolase activity"/>
    <property type="evidence" value="ECO:0007669"/>
    <property type="project" value="UniProtKB-KW"/>
</dbReference>
<dbReference type="AlphaFoldDB" id="A0AAW0LVR6"/>
<evidence type="ECO:0000256" key="1">
    <source>
        <dbReference type="ARBA" id="ARBA00010515"/>
    </source>
</evidence>
<proteinExistence type="inferred from homology"/>
<name>A0AAW0LVR6_QUESU</name>
<feature type="compositionally biased region" description="Polar residues" evidence="3">
    <location>
        <begin position="745"/>
        <end position="756"/>
    </location>
</feature>
<dbReference type="SUPFAM" id="SSF53474">
    <property type="entry name" value="alpha/beta-Hydrolases"/>
    <property type="match status" value="4"/>
</dbReference>
<sequence>MGGSAGGNIAYHAGLRATTEIDKVEPLVIRGLILYQPYFGGSQRTQSELRNNDPILPLSVCDLMWELSLPIADRDHEYCNPKVGDGPQLLEKIKLLGWKVLVVGCDGDILFEHQIELVKLMKEKGVSVVSQFGEGGFHGIDMFEPAKTKALHVYLQIIQNSDGTIKRLYEIPSTPAAPDHNGSTPVITKDVTLNPNHNTWVRIFLPRQALDNSSTNNSVGNTKLPLIVYYRGGGFILLSADSTMNHDFCFNMALQLSAVVVSVEYRLAPEHRLPAAYDDAVEALHWIKCTQEKLLRDFADYSKCFLMGTSAGGNIAYHVGLSASTAVGHFEPLKIKGLILHHPFFGGSKRTESELRLFNTPVLPLCSTDLMWKLALPIGVDRDHEYCNPTVDDGFDQIRELGWWVVVTGCDGDPLIDRQMELVEMLKKKVNNSDGTITRHRKIPNTPATPDSDDPTPVLSKDIPLNQSNKTSVRIFLPRQALDNPSSSKIPLIVYFHGGGFILYSASSTVFHDFCANIAIDVTAIIVSVDYRLAPEHRLPAANDDAVETLHLIKTNQDEWLTKYADFSNTFIMGTSAGGNVAYHAGLRVASEVENLQPLIIIKGLILHQPFFGGTQRTKSELRLVSDPVLPLFVNDLVWELSLPIGVNRDHEYCNPTVDGGSQRLEKIRLLGWRVLVIDCKGDPLIDRQIELVKMMEEKGVVVVSQFDEGGHHGVDLQDLSRAKALNMSLPCQVKLLPQIPPLIPTNTSKSPSMPTARSHASEKSRTLHPHLILATPLQIFLPREALDHNSSTKLPLIVYFHGGGFIFYSAASSNFHDFCANMAIDLHVIIVSVEYRLAPEHHLPAAYDDAMEALHWIKTTPDDWLRDYADLSNTFIMGSSAGGNIAHHAGLRASVEIDKLEPLVIRGLILHQPFFGGSQRTQSELRDNDPILPLSVFDLMWELSLPIADRDHEYCNPKVGDGPQLLEKIKLLGWKVLVLGFDGDILFEHQIELVKLMREKGVTVVSQFGEGGCHGIDMFEPAKTKALHVVLKNFILSSLQIYYTETRGSQNF</sequence>
<feature type="region of interest" description="Disordered" evidence="3">
    <location>
        <begin position="436"/>
        <end position="463"/>
    </location>
</feature>
<evidence type="ECO:0000313" key="6">
    <source>
        <dbReference type="Proteomes" id="UP000237347"/>
    </source>
</evidence>
<evidence type="ECO:0000256" key="3">
    <source>
        <dbReference type="SAM" id="MobiDB-lite"/>
    </source>
</evidence>
<organism evidence="5 6">
    <name type="scientific">Quercus suber</name>
    <name type="common">Cork oak</name>
    <dbReference type="NCBI Taxonomy" id="58331"/>
    <lineage>
        <taxon>Eukaryota</taxon>
        <taxon>Viridiplantae</taxon>
        <taxon>Streptophyta</taxon>
        <taxon>Embryophyta</taxon>
        <taxon>Tracheophyta</taxon>
        <taxon>Spermatophyta</taxon>
        <taxon>Magnoliopsida</taxon>
        <taxon>eudicotyledons</taxon>
        <taxon>Gunneridae</taxon>
        <taxon>Pentapetalae</taxon>
        <taxon>rosids</taxon>
        <taxon>fabids</taxon>
        <taxon>Fagales</taxon>
        <taxon>Fagaceae</taxon>
        <taxon>Quercus</taxon>
    </lineage>
</organism>
<feature type="domain" description="Alpha/beta hydrolase fold-3" evidence="4">
    <location>
        <begin position="798"/>
        <end position="1017"/>
    </location>
</feature>